<dbReference type="SUPFAM" id="SSF52540">
    <property type="entry name" value="P-loop containing nucleoside triphosphate hydrolases"/>
    <property type="match status" value="1"/>
</dbReference>
<organism evidence="6 7">
    <name type="scientific">Stylosanthes scabra</name>
    <dbReference type="NCBI Taxonomy" id="79078"/>
    <lineage>
        <taxon>Eukaryota</taxon>
        <taxon>Viridiplantae</taxon>
        <taxon>Streptophyta</taxon>
        <taxon>Embryophyta</taxon>
        <taxon>Tracheophyta</taxon>
        <taxon>Spermatophyta</taxon>
        <taxon>Magnoliopsida</taxon>
        <taxon>eudicotyledons</taxon>
        <taxon>Gunneridae</taxon>
        <taxon>Pentapetalae</taxon>
        <taxon>rosids</taxon>
        <taxon>fabids</taxon>
        <taxon>Fabales</taxon>
        <taxon>Fabaceae</taxon>
        <taxon>Papilionoideae</taxon>
        <taxon>50 kb inversion clade</taxon>
        <taxon>dalbergioids sensu lato</taxon>
        <taxon>Dalbergieae</taxon>
        <taxon>Pterocarpus clade</taxon>
        <taxon>Stylosanthes</taxon>
    </lineage>
</organism>
<proteinExistence type="inferred from homology"/>
<dbReference type="EC" id="2.8.2.-" evidence="3"/>
<evidence type="ECO:0000256" key="4">
    <source>
        <dbReference type="SAM" id="MobiDB-lite"/>
    </source>
</evidence>
<feature type="domain" description="Sulfotransferase" evidence="5">
    <location>
        <begin position="73"/>
        <end position="165"/>
    </location>
</feature>
<dbReference type="Gene3D" id="3.40.50.300">
    <property type="entry name" value="P-loop containing nucleotide triphosphate hydrolases"/>
    <property type="match status" value="1"/>
</dbReference>
<comment type="caution">
    <text evidence="6">The sequence shown here is derived from an EMBL/GenBank/DDBJ whole genome shotgun (WGS) entry which is preliminary data.</text>
</comment>
<gene>
    <name evidence="6" type="ORF">PIB30_018799</name>
</gene>
<evidence type="ECO:0000256" key="3">
    <source>
        <dbReference type="RuleBase" id="RU361155"/>
    </source>
</evidence>
<name>A0ABU6R8A3_9FABA</name>
<feature type="compositionally biased region" description="Low complexity" evidence="4">
    <location>
        <begin position="223"/>
        <end position="237"/>
    </location>
</feature>
<accession>A0ABU6R8A3</accession>
<protein>
    <recommendedName>
        <fullName evidence="3">Sulfotransferase</fullName>
        <ecNumber evidence="3">2.8.2.-</ecNumber>
    </recommendedName>
</protein>
<evidence type="ECO:0000313" key="6">
    <source>
        <dbReference type="EMBL" id="MED6120208.1"/>
    </source>
</evidence>
<evidence type="ECO:0000256" key="2">
    <source>
        <dbReference type="ARBA" id="ARBA00022679"/>
    </source>
</evidence>
<feature type="region of interest" description="Disordered" evidence="4">
    <location>
        <begin position="212"/>
        <end position="237"/>
    </location>
</feature>
<keyword evidence="7" id="KW-1185">Reference proteome</keyword>
<feature type="region of interest" description="Disordered" evidence="4">
    <location>
        <begin position="1"/>
        <end position="20"/>
    </location>
</feature>
<feature type="compositionally biased region" description="Polar residues" evidence="4">
    <location>
        <begin position="7"/>
        <end position="20"/>
    </location>
</feature>
<dbReference type="EMBL" id="JASCZI010030265">
    <property type="protein sequence ID" value="MED6120208.1"/>
    <property type="molecule type" value="Genomic_DNA"/>
</dbReference>
<dbReference type="PANTHER" id="PTHR11783">
    <property type="entry name" value="SULFOTRANSFERASE SULT"/>
    <property type="match status" value="1"/>
</dbReference>
<comment type="similarity">
    <text evidence="1 3">Belongs to the sulfotransferase 1 family.</text>
</comment>
<evidence type="ECO:0000313" key="7">
    <source>
        <dbReference type="Proteomes" id="UP001341840"/>
    </source>
</evidence>
<dbReference type="InterPro" id="IPR000863">
    <property type="entry name" value="Sulfotransferase_dom"/>
</dbReference>
<evidence type="ECO:0000259" key="5">
    <source>
        <dbReference type="Pfam" id="PF00685"/>
    </source>
</evidence>
<keyword evidence="2 3" id="KW-0808">Transferase</keyword>
<sequence length="312" mass="35421">MEARNDQPPTNLPKPQQQDENLSQEFKNLMSTLPMDEGLLSTIPVYQYQGFWFESRILQAILTCQKHFEANGTDIILVTQPKSGTTWLKALTFALLNRNKYPPTQENNPLLVTNPHILVPFLQSLFYDEKFNIPNISQFPSPRLLSMHFPYVSLPKSIKESDCKIRKESKWTILGSCVGVLERKLGKARENNVSKDHLDPTKTPPRTVTVTVEDSADSNQHSAATKGNAATPKPKATTTTIVQESEAYRKWRQHDLALQTWIAASISKPYQNKILHCKSFHEAWTTIHDLISATSKNRIQSLKSQLRGVKKT</sequence>
<dbReference type="Proteomes" id="UP001341840">
    <property type="component" value="Unassembled WGS sequence"/>
</dbReference>
<dbReference type="Pfam" id="PF00685">
    <property type="entry name" value="Sulfotransfer_1"/>
    <property type="match status" value="1"/>
</dbReference>
<dbReference type="InterPro" id="IPR027417">
    <property type="entry name" value="P-loop_NTPase"/>
</dbReference>
<reference evidence="6 7" key="1">
    <citation type="journal article" date="2023" name="Plants (Basel)">
        <title>Bridging the Gap: Combining Genomics and Transcriptomics Approaches to Understand Stylosanthes scabra, an Orphan Legume from the Brazilian Caatinga.</title>
        <authorList>
            <person name="Ferreira-Neto J.R.C."/>
            <person name="da Silva M.D."/>
            <person name="Binneck E."/>
            <person name="de Melo N.F."/>
            <person name="da Silva R.H."/>
            <person name="de Melo A.L.T.M."/>
            <person name="Pandolfi V."/>
            <person name="Bustamante F.O."/>
            <person name="Brasileiro-Vidal A.C."/>
            <person name="Benko-Iseppon A.M."/>
        </authorList>
    </citation>
    <scope>NUCLEOTIDE SEQUENCE [LARGE SCALE GENOMIC DNA]</scope>
    <source>
        <tissue evidence="6">Leaves</tissue>
    </source>
</reference>
<evidence type="ECO:0000256" key="1">
    <source>
        <dbReference type="ARBA" id="ARBA00005771"/>
    </source>
</evidence>